<sequence>MLVLFIIGSLSISAQDTPNDAGGSITLGFSYTAPFVSGEVMRKEDGGEFEKIATVSPSDTHWIDNSAKDGVKYYYQLILTTEEGVVTSEPVSAVSSPQWFHRGRTVMLIMVILICGLILFFIRQARGGKELYIRRIAGLEAVDDAVGRATELGRPVMFIAGIMDIDDLQTIAGLTILRRVAKKTAEYEAQVLMPTSRSLVMTAAQETVKEAYYDAGRPDIFNPDNVFYLTDDQFGFAAGCDGLMVREKPGAIFLMGSFYAESLILAETGHSVGAIQIAGTAMPSQLPFFVTACDYTLIGEEFFAASAYLSKDPLQLGSLKGQDWGKAIFLALILIGAVLSTFGITVVKDLLMVQ</sequence>
<evidence type="ECO:0000259" key="2">
    <source>
        <dbReference type="Pfam" id="PF20539"/>
    </source>
</evidence>
<dbReference type="Pfam" id="PF20539">
    <property type="entry name" value="DUF6754"/>
    <property type="match status" value="1"/>
</dbReference>
<accession>A0A235BRX3</accession>
<comment type="caution">
    <text evidence="3">The sequence shown here is derived from an EMBL/GenBank/DDBJ whole genome shotgun (WGS) entry which is preliminary data.</text>
</comment>
<feature type="transmembrane region" description="Helical" evidence="1">
    <location>
        <begin position="105"/>
        <end position="122"/>
    </location>
</feature>
<organism evidence="3 4">
    <name type="scientific">candidate division WOR-3 bacterium JGI_Cruoil_03_44_89</name>
    <dbReference type="NCBI Taxonomy" id="1973748"/>
    <lineage>
        <taxon>Bacteria</taxon>
        <taxon>Bacteria division WOR-3</taxon>
    </lineage>
</organism>
<dbReference type="InterPro" id="IPR046642">
    <property type="entry name" value="DUF6754"/>
</dbReference>
<proteinExistence type="predicted"/>
<evidence type="ECO:0000313" key="3">
    <source>
        <dbReference type="EMBL" id="OYD14974.1"/>
    </source>
</evidence>
<dbReference type="InterPro" id="IPR013783">
    <property type="entry name" value="Ig-like_fold"/>
</dbReference>
<keyword evidence="1" id="KW-1133">Transmembrane helix</keyword>
<name>A0A235BRX3_UNCW3</name>
<dbReference type="AlphaFoldDB" id="A0A235BRX3"/>
<reference evidence="3 4" key="1">
    <citation type="submission" date="2017-07" db="EMBL/GenBank/DDBJ databases">
        <title>Recovery of genomes from metagenomes via a dereplication, aggregation, and scoring strategy.</title>
        <authorList>
            <person name="Sieber C.M."/>
            <person name="Probst A.J."/>
            <person name="Sharrar A."/>
            <person name="Thomas B.C."/>
            <person name="Hess M."/>
            <person name="Tringe S.G."/>
            <person name="Banfield J.F."/>
        </authorList>
    </citation>
    <scope>NUCLEOTIDE SEQUENCE [LARGE SCALE GENOMIC DNA]</scope>
    <source>
        <strain evidence="3">JGI_Cruoil_03_44_89</strain>
    </source>
</reference>
<protein>
    <recommendedName>
        <fullName evidence="2">DUF6754 domain-containing protein</fullName>
    </recommendedName>
</protein>
<dbReference type="Proteomes" id="UP000215215">
    <property type="component" value="Unassembled WGS sequence"/>
</dbReference>
<gene>
    <name evidence="3" type="ORF">CH333_06815</name>
</gene>
<feature type="transmembrane region" description="Helical" evidence="1">
    <location>
        <begin position="327"/>
        <end position="347"/>
    </location>
</feature>
<evidence type="ECO:0000256" key="1">
    <source>
        <dbReference type="SAM" id="Phobius"/>
    </source>
</evidence>
<keyword evidence="1" id="KW-0812">Transmembrane</keyword>
<dbReference type="Gene3D" id="2.60.40.10">
    <property type="entry name" value="Immunoglobulins"/>
    <property type="match status" value="1"/>
</dbReference>
<dbReference type="EMBL" id="NOZQ01000150">
    <property type="protein sequence ID" value="OYD14974.1"/>
    <property type="molecule type" value="Genomic_DNA"/>
</dbReference>
<feature type="domain" description="DUF6754" evidence="2">
    <location>
        <begin position="96"/>
        <end position="349"/>
    </location>
</feature>
<evidence type="ECO:0000313" key="4">
    <source>
        <dbReference type="Proteomes" id="UP000215215"/>
    </source>
</evidence>
<keyword evidence="1" id="KW-0472">Membrane</keyword>